<keyword evidence="2" id="KW-1185">Reference proteome</keyword>
<comment type="caution">
    <text evidence="1">The sequence shown here is derived from an EMBL/GenBank/DDBJ whole genome shotgun (WGS) entry which is preliminary data.</text>
</comment>
<dbReference type="AlphaFoldDB" id="A0A1R3JT63"/>
<sequence length="47" mass="5401">MARLSKLPRTSRSSSSLRVWELLLQRLLVNSLKSSKPETHLNPKLKT</sequence>
<protein>
    <submittedName>
        <fullName evidence="1">Uncharacterized protein</fullName>
    </submittedName>
</protein>
<reference evidence="1 2" key="1">
    <citation type="submission" date="2013-09" db="EMBL/GenBank/DDBJ databases">
        <title>Corchorus capsularis genome sequencing.</title>
        <authorList>
            <person name="Alam M."/>
            <person name="Haque M.S."/>
            <person name="Islam M.S."/>
            <person name="Emdad E.M."/>
            <person name="Islam M.M."/>
            <person name="Ahmed B."/>
            <person name="Halim A."/>
            <person name="Hossen Q.M.M."/>
            <person name="Hossain M.Z."/>
            <person name="Ahmed R."/>
            <person name="Khan M.M."/>
            <person name="Islam R."/>
            <person name="Rashid M.M."/>
            <person name="Khan S.A."/>
            <person name="Rahman M.S."/>
            <person name="Alam M."/>
        </authorList>
    </citation>
    <scope>NUCLEOTIDE SEQUENCE [LARGE SCALE GENOMIC DNA]</scope>
    <source>
        <strain evidence="2">cv. CVL-1</strain>
        <tissue evidence="1">Whole seedling</tissue>
    </source>
</reference>
<evidence type="ECO:0000313" key="2">
    <source>
        <dbReference type="Proteomes" id="UP000188268"/>
    </source>
</evidence>
<evidence type="ECO:0000313" key="1">
    <source>
        <dbReference type="EMBL" id="OMO98036.1"/>
    </source>
</evidence>
<accession>A0A1R3JT63</accession>
<dbReference type="Proteomes" id="UP000188268">
    <property type="component" value="Unassembled WGS sequence"/>
</dbReference>
<dbReference type="EMBL" id="AWWV01007149">
    <property type="protein sequence ID" value="OMO98036.1"/>
    <property type="molecule type" value="Genomic_DNA"/>
</dbReference>
<name>A0A1R3JT63_COCAP</name>
<gene>
    <name evidence="1" type="ORF">CCACVL1_04357</name>
</gene>
<dbReference type="Gramene" id="OMO98036">
    <property type="protein sequence ID" value="OMO98036"/>
    <property type="gene ID" value="CCACVL1_04357"/>
</dbReference>
<organism evidence="1 2">
    <name type="scientific">Corchorus capsularis</name>
    <name type="common">Jute</name>
    <dbReference type="NCBI Taxonomy" id="210143"/>
    <lineage>
        <taxon>Eukaryota</taxon>
        <taxon>Viridiplantae</taxon>
        <taxon>Streptophyta</taxon>
        <taxon>Embryophyta</taxon>
        <taxon>Tracheophyta</taxon>
        <taxon>Spermatophyta</taxon>
        <taxon>Magnoliopsida</taxon>
        <taxon>eudicotyledons</taxon>
        <taxon>Gunneridae</taxon>
        <taxon>Pentapetalae</taxon>
        <taxon>rosids</taxon>
        <taxon>malvids</taxon>
        <taxon>Malvales</taxon>
        <taxon>Malvaceae</taxon>
        <taxon>Grewioideae</taxon>
        <taxon>Apeibeae</taxon>
        <taxon>Corchorus</taxon>
    </lineage>
</organism>
<proteinExistence type="predicted"/>